<protein>
    <submittedName>
        <fullName evidence="1">Uncharacterized protein</fullName>
    </submittedName>
</protein>
<dbReference type="EMBL" id="JACBAZ010000001">
    <property type="protein sequence ID" value="NWK54780.1"/>
    <property type="molecule type" value="Genomic_DNA"/>
</dbReference>
<reference evidence="1 2" key="1">
    <citation type="submission" date="2020-07" db="EMBL/GenBank/DDBJ databases">
        <title>Roseicoccus Jingziensis gen. nov., sp. nov., isolated from coastal seawater.</title>
        <authorList>
            <person name="Feng X."/>
        </authorList>
    </citation>
    <scope>NUCLEOTIDE SEQUENCE [LARGE SCALE GENOMIC DNA]</scope>
    <source>
        <strain evidence="1 2">N1E253</strain>
    </source>
</reference>
<dbReference type="Proteomes" id="UP000557872">
    <property type="component" value="Unassembled WGS sequence"/>
</dbReference>
<proteinExistence type="predicted"/>
<sequence length="223" mass="24848">MMMKTIIYLNSLWLVVAVGLVLTTGARAQNPAMGIIDPVLGQSAQAAVQKMGVEMMKGNFKYGHEHMYPRWKRRLAKRYGGMERLEKGLEASAQKQVQLGMRVIGYQAGVPTSAFTVWRAKKRDPKTGEIVLDATGRETIVDHWLVVVPTTTRVSIPDKQVPGKNYVLEEKSYTLAISEKGSQEWHFLTGMKPTIQDLRSLFPSLPPKEEDLGLPAPSAVEIK</sequence>
<dbReference type="AlphaFoldDB" id="A0A851GJC9"/>
<evidence type="ECO:0000313" key="1">
    <source>
        <dbReference type="EMBL" id="NWK54780.1"/>
    </source>
</evidence>
<keyword evidence="2" id="KW-1185">Reference proteome</keyword>
<organism evidence="1 2">
    <name type="scientific">Oceaniferula marina</name>
    <dbReference type="NCBI Taxonomy" id="2748318"/>
    <lineage>
        <taxon>Bacteria</taxon>
        <taxon>Pseudomonadati</taxon>
        <taxon>Verrucomicrobiota</taxon>
        <taxon>Verrucomicrobiia</taxon>
        <taxon>Verrucomicrobiales</taxon>
        <taxon>Verrucomicrobiaceae</taxon>
        <taxon>Oceaniferula</taxon>
    </lineage>
</organism>
<comment type="caution">
    <text evidence="1">The sequence shown here is derived from an EMBL/GenBank/DDBJ whole genome shotgun (WGS) entry which is preliminary data.</text>
</comment>
<accession>A0A851GJC9</accession>
<gene>
    <name evidence="1" type="ORF">HW115_04115</name>
</gene>
<dbReference type="RefSeq" id="WP_178931286.1">
    <property type="nucleotide sequence ID" value="NZ_JACBAZ010000001.1"/>
</dbReference>
<evidence type="ECO:0000313" key="2">
    <source>
        <dbReference type="Proteomes" id="UP000557872"/>
    </source>
</evidence>
<name>A0A851GJC9_9BACT</name>